<evidence type="ECO:0000259" key="1">
    <source>
        <dbReference type="PROSITE" id="PS51462"/>
    </source>
</evidence>
<accession>A0A1F4PNP3</accession>
<dbReference type="InterPro" id="IPR000086">
    <property type="entry name" value="NUDIX_hydrolase_dom"/>
</dbReference>
<feature type="domain" description="Nudix hydrolase" evidence="1">
    <location>
        <begin position="15"/>
        <end position="162"/>
    </location>
</feature>
<organism evidence="2 3">
    <name type="scientific">candidate division Kazan bacterium RIFCSPLOWO2_01_FULL_48_13</name>
    <dbReference type="NCBI Taxonomy" id="1798539"/>
    <lineage>
        <taxon>Bacteria</taxon>
        <taxon>Bacteria division Kazan-3B-28</taxon>
    </lineage>
</organism>
<protein>
    <recommendedName>
        <fullName evidence="1">Nudix hydrolase domain-containing protein</fullName>
    </recommendedName>
</protein>
<dbReference type="Pfam" id="PF00293">
    <property type="entry name" value="NUDIX"/>
    <property type="match status" value="1"/>
</dbReference>
<sequence>MGRLENGIWVDWIEKVKVLQKAVVVNPDGKLLALKRCISEHDGRSGCWDLCGGSVDIEDVQAWKSHSGRGDKDDILVKAIAREVAEETGLAVIASETIHSASGFNDKKGIFIVAIGFRCTVAGDQEIKLSPEHTEYKWVTKEEFLALDIGDDGGLIKSILSI</sequence>
<proteinExistence type="predicted"/>
<dbReference type="PANTHER" id="PTHR43736:SF1">
    <property type="entry name" value="DIHYDRONEOPTERIN TRIPHOSPHATE DIPHOSPHATASE"/>
    <property type="match status" value="1"/>
</dbReference>
<dbReference type="Gene3D" id="3.90.79.10">
    <property type="entry name" value="Nucleoside Triphosphate Pyrophosphohydrolase"/>
    <property type="match status" value="1"/>
</dbReference>
<dbReference type="STRING" id="1798539.A2994_03605"/>
<dbReference type="Proteomes" id="UP000179010">
    <property type="component" value="Unassembled WGS sequence"/>
</dbReference>
<dbReference type="InterPro" id="IPR015797">
    <property type="entry name" value="NUDIX_hydrolase-like_dom_sf"/>
</dbReference>
<reference evidence="2 3" key="1">
    <citation type="journal article" date="2016" name="Nat. Commun.">
        <title>Thousands of microbial genomes shed light on interconnected biogeochemical processes in an aquifer system.</title>
        <authorList>
            <person name="Anantharaman K."/>
            <person name="Brown C.T."/>
            <person name="Hug L.A."/>
            <person name="Sharon I."/>
            <person name="Castelle C.J."/>
            <person name="Probst A.J."/>
            <person name="Thomas B.C."/>
            <person name="Singh A."/>
            <person name="Wilkins M.J."/>
            <person name="Karaoz U."/>
            <person name="Brodie E.L."/>
            <person name="Williams K.H."/>
            <person name="Hubbard S.S."/>
            <person name="Banfield J.F."/>
        </authorList>
    </citation>
    <scope>NUCLEOTIDE SEQUENCE [LARGE SCALE GENOMIC DNA]</scope>
</reference>
<name>A0A1F4PNP3_UNCK3</name>
<comment type="caution">
    <text evidence="2">The sequence shown here is derived from an EMBL/GenBank/DDBJ whole genome shotgun (WGS) entry which is preliminary data.</text>
</comment>
<dbReference type="SUPFAM" id="SSF55811">
    <property type="entry name" value="Nudix"/>
    <property type="match status" value="1"/>
</dbReference>
<gene>
    <name evidence="2" type="ORF">A2994_03605</name>
</gene>
<evidence type="ECO:0000313" key="2">
    <source>
        <dbReference type="EMBL" id="OGB85301.1"/>
    </source>
</evidence>
<dbReference type="PANTHER" id="PTHR43736">
    <property type="entry name" value="ADP-RIBOSE PYROPHOSPHATASE"/>
    <property type="match status" value="1"/>
</dbReference>
<dbReference type="AlphaFoldDB" id="A0A1F4PNP3"/>
<dbReference type="PROSITE" id="PS51462">
    <property type="entry name" value="NUDIX"/>
    <property type="match status" value="1"/>
</dbReference>
<evidence type="ECO:0000313" key="3">
    <source>
        <dbReference type="Proteomes" id="UP000179010"/>
    </source>
</evidence>
<dbReference type="EMBL" id="METE01000005">
    <property type="protein sequence ID" value="OGB85301.1"/>
    <property type="molecule type" value="Genomic_DNA"/>
</dbReference>